<keyword evidence="2" id="KW-1185">Reference proteome</keyword>
<evidence type="ECO:0000313" key="1">
    <source>
        <dbReference type="EMBL" id="MBA2117998.1"/>
    </source>
</evidence>
<dbReference type="RefSeq" id="WP_207399351.1">
    <property type="nucleotide sequence ID" value="NZ_JABRWO010000025.1"/>
</dbReference>
<proteinExistence type="predicted"/>
<dbReference type="EMBL" id="JABRWO010000025">
    <property type="protein sequence ID" value="MBA2117998.1"/>
    <property type="molecule type" value="Genomic_DNA"/>
</dbReference>
<sequence>MNTLSNAAQFNGSFSFSSAALPLCFLAVFVLTGCSNEAYAPVTGVVNYNGQPLEDAKLIFEPIGDSTGNANGKPSYGKTDSQGQYTLRCPQEDVEGAAVGEHRVRIVTTKAQQYSQKQKDRARELLEKQEIVNGNQAPDITDKMVNDYLSDAVPNTSKETLPAKYNLRTELTFTVESSQQNTADFDLEGR</sequence>
<organism evidence="1 2">
    <name type="scientific">Bremerella alba</name>
    <dbReference type="NCBI Taxonomy" id="980252"/>
    <lineage>
        <taxon>Bacteria</taxon>
        <taxon>Pseudomonadati</taxon>
        <taxon>Planctomycetota</taxon>
        <taxon>Planctomycetia</taxon>
        <taxon>Pirellulales</taxon>
        <taxon>Pirellulaceae</taxon>
        <taxon>Bremerella</taxon>
    </lineage>
</organism>
<gene>
    <name evidence="1" type="ORF">HOV93_52060</name>
</gene>
<dbReference type="Proteomes" id="UP000551616">
    <property type="component" value="Unassembled WGS sequence"/>
</dbReference>
<comment type="caution">
    <text evidence="1">The sequence shown here is derived from an EMBL/GenBank/DDBJ whole genome shotgun (WGS) entry which is preliminary data.</text>
</comment>
<evidence type="ECO:0000313" key="2">
    <source>
        <dbReference type="Proteomes" id="UP000551616"/>
    </source>
</evidence>
<protein>
    <recommendedName>
        <fullName evidence="3">Carboxypeptidase regulatory-like domain-containing protein</fullName>
    </recommendedName>
</protein>
<dbReference type="AlphaFoldDB" id="A0A7V9AA40"/>
<evidence type="ECO:0008006" key="3">
    <source>
        <dbReference type="Google" id="ProtNLM"/>
    </source>
</evidence>
<name>A0A7V9AA40_9BACT</name>
<reference evidence="1 2" key="1">
    <citation type="submission" date="2020-05" db="EMBL/GenBank/DDBJ databases">
        <title>Bremerella alba sp. nov., a novel planctomycete isolated from the surface of the macroalga Fucus spiralis.</title>
        <authorList>
            <person name="Godinho O."/>
            <person name="Botelho R."/>
            <person name="Albuquerque L."/>
            <person name="Wiegand S."/>
            <person name="Da Costa M.S."/>
            <person name="Lobo-Da-Cunha A."/>
            <person name="Jogler C."/>
            <person name="Lage O.M."/>
        </authorList>
    </citation>
    <scope>NUCLEOTIDE SEQUENCE [LARGE SCALE GENOMIC DNA]</scope>
    <source>
        <strain evidence="1 2">FF15</strain>
    </source>
</reference>
<accession>A0A7V9AA40</accession>